<gene>
    <name evidence="2" type="ORF">HP438_08325</name>
</gene>
<comment type="caution">
    <text evidence="2">The sequence shown here is derived from an EMBL/GenBank/DDBJ whole genome shotgun (WGS) entry which is preliminary data.</text>
</comment>
<proteinExistence type="predicted"/>
<evidence type="ECO:0000259" key="1">
    <source>
        <dbReference type="Pfam" id="PF12680"/>
    </source>
</evidence>
<dbReference type="Gene3D" id="3.10.450.50">
    <property type="match status" value="1"/>
</dbReference>
<dbReference type="EMBL" id="JABMCH010000062">
    <property type="protein sequence ID" value="NUU46976.1"/>
    <property type="molecule type" value="Genomic_DNA"/>
</dbReference>
<reference evidence="2 3" key="1">
    <citation type="submission" date="2020-05" db="EMBL/GenBank/DDBJ databases">
        <title>Genome Sequencing of Type Strains.</title>
        <authorList>
            <person name="Lemaire J.F."/>
            <person name="Inderbitzin P."/>
            <person name="Gregorio O.A."/>
            <person name="Collins S.B."/>
            <person name="Wespe N."/>
            <person name="Knight-Connoni V."/>
        </authorList>
    </citation>
    <scope>NUCLEOTIDE SEQUENCE [LARGE SCALE GENOMIC DNA]</scope>
    <source>
        <strain evidence="2 3">DSM 100049</strain>
    </source>
</reference>
<organism evidence="2 3">
    <name type="scientific">Sphingomonas zeae</name>
    <dbReference type="NCBI Taxonomy" id="1646122"/>
    <lineage>
        <taxon>Bacteria</taxon>
        <taxon>Pseudomonadati</taxon>
        <taxon>Pseudomonadota</taxon>
        <taxon>Alphaproteobacteria</taxon>
        <taxon>Sphingomonadales</taxon>
        <taxon>Sphingomonadaceae</taxon>
        <taxon>Sphingomonas</taxon>
    </lineage>
</organism>
<evidence type="ECO:0000313" key="2">
    <source>
        <dbReference type="EMBL" id="NUU46976.1"/>
    </source>
</evidence>
<name>A0A7Y6B3X6_9SPHN</name>
<protein>
    <submittedName>
        <fullName evidence="2">Nuclear transport factor 2 family protein</fullName>
    </submittedName>
</protein>
<dbReference type="Proteomes" id="UP000536441">
    <property type="component" value="Unassembled WGS sequence"/>
</dbReference>
<dbReference type="InterPro" id="IPR032710">
    <property type="entry name" value="NTF2-like_dom_sf"/>
</dbReference>
<dbReference type="SUPFAM" id="SSF54427">
    <property type="entry name" value="NTF2-like"/>
    <property type="match status" value="1"/>
</dbReference>
<sequence length="123" mass="13272">MMLPAVIQRYLDAYNRKDAAALVACVDDAVVFENVSNAGQSIRIEGRAAFAELAERATTLFATRHQAVRTAVVQDDRVALEIDWTGIPAIDLGQLKAGEPIAMRGASFLTIADGKLTRIVDIS</sequence>
<feature type="domain" description="SnoaL-like" evidence="1">
    <location>
        <begin position="7"/>
        <end position="119"/>
    </location>
</feature>
<dbReference type="AlphaFoldDB" id="A0A7Y6B3X6"/>
<dbReference type="Pfam" id="PF12680">
    <property type="entry name" value="SnoaL_2"/>
    <property type="match status" value="1"/>
</dbReference>
<accession>A0A7Y6B3X6</accession>
<evidence type="ECO:0000313" key="3">
    <source>
        <dbReference type="Proteomes" id="UP000536441"/>
    </source>
</evidence>
<dbReference type="InterPro" id="IPR037401">
    <property type="entry name" value="SnoaL-like"/>
</dbReference>
<keyword evidence="3" id="KW-1185">Reference proteome</keyword>